<dbReference type="AlphaFoldDB" id="A0A3N4IVU5"/>
<evidence type="ECO:0000313" key="2">
    <source>
        <dbReference type="Proteomes" id="UP000276215"/>
    </source>
</evidence>
<evidence type="ECO:0000313" key="1">
    <source>
        <dbReference type="EMBL" id="RPA88928.1"/>
    </source>
</evidence>
<sequence>MSPPWQALACLRPPGPWFAFQEECLGWTPTCPVNIKGKLRFKVEVEREHLMGELGGGGSK</sequence>
<keyword evidence="2" id="KW-1185">Reference proteome</keyword>
<proteinExistence type="predicted"/>
<dbReference type="Proteomes" id="UP000276215">
    <property type="component" value="Unassembled WGS sequence"/>
</dbReference>
<dbReference type="EMBL" id="ML120637">
    <property type="protein sequence ID" value="RPA88928.1"/>
    <property type="molecule type" value="Genomic_DNA"/>
</dbReference>
<protein>
    <submittedName>
        <fullName evidence="1">Uncharacterized protein</fullName>
    </submittedName>
</protein>
<name>A0A3N4IVU5_9PEZI</name>
<organism evidence="1 2">
    <name type="scientific">Choiromyces venosus 120613-1</name>
    <dbReference type="NCBI Taxonomy" id="1336337"/>
    <lineage>
        <taxon>Eukaryota</taxon>
        <taxon>Fungi</taxon>
        <taxon>Dikarya</taxon>
        <taxon>Ascomycota</taxon>
        <taxon>Pezizomycotina</taxon>
        <taxon>Pezizomycetes</taxon>
        <taxon>Pezizales</taxon>
        <taxon>Tuberaceae</taxon>
        <taxon>Choiromyces</taxon>
    </lineage>
</organism>
<gene>
    <name evidence="1" type="ORF">L873DRAFT_1823783</name>
</gene>
<reference evidence="1 2" key="1">
    <citation type="journal article" date="2018" name="Nat. Ecol. Evol.">
        <title>Pezizomycetes genomes reveal the molecular basis of ectomycorrhizal truffle lifestyle.</title>
        <authorList>
            <person name="Murat C."/>
            <person name="Payen T."/>
            <person name="Noel B."/>
            <person name="Kuo A."/>
            <person name="Morin E."/>
            <person name="Chen J."/>
            <person name="Kohler A."/>
            <person name="Krizsan K."/>
            <person name="Balestrini R."/>
            <person name="Da Silva C."/>
            <person name="Montanini B."/>
            <person name="Hainaut M."/>
            <person name="Levati E."/>
            <person name="Barry K.W."/>
            <person name="Belfiori B."/>
            <person name="Cichocki N."/>
            <person name="Clum A."/>
            <person name="Dockter R.B."/>
            <person name="Fauchery L."/>
            <person name="Guy J."/>
            <person name="Iotti M."/>
            <person name="Le Tacon F."/>
            <person name="Lindquist E.A."/>
            <person name="Lipzen A."/>
            <person name="Malagnac F."/>
            <person name="Mello A."/>
            <person name="Molinier V."/>
            <person name="Miyauchi S."/>
            <person name="Poulain J."/>
            <person name="Riccioni C."/>
            <person name="Rubini A."/>
            <person name="Sitrit Y."/>
            <person name="Splivallo R."/>
            <person name="Traeger S."/>
            <person name="Wang M."/>
            <person name="Zifcakova L."/>
            <person name="Wipf D."/>
            <person name="Zambonelli A."/>
            <person name="Paolocci F."/>
            <person name="Nowrousian M."/>
            <person name="Ottonello S."/>
            <person name="Baldrian P."/>
            <person name="Spatafora J.W."/>
            <person name="Henrissat B."/>
            <person name="Nagy L.G."/>
            <person name="Aury J.M."/>
            <person name="Wincker P."/>
            <person name="Grigoriev I.V."/>
            <person name="Bonfante P."/>
            <person name="Martin F.M."/>
        </authorList>
    </citation>
    <scope>NUCLEOTIDE SEQUENCE [LARGE SCALE GENOMIC DNA]</scope>
    <source>
        <strain evidence="1 2">120613-1</strain>
    </source>
</reference>
<accession>A0A3N4IVU5</accession>